<reference evidence="22" key="1">
    <citation type="journal article" date="2020" name="Stud. Mycol.">
        <title>101 Dothideomycetes genomes: a test case for predicting lifestyles and emergence of pathogens.</title>
        <authorList>
            <person name="Haridas S."/>
            <person name="Albert R."/>
            <person name="Binder M."/>
            <person name="Bloem J."/>
            <person name="Labutti K."/>
            <person name="Salamov A."/>
            <person name="Andreopoulos B."/>
            <person name="Baker S."/>
            <person name="Barry K."/>
            <person name="Bills G."/>
            <person name="Bluhm B."/>
            <person name="Cannon C."/>
            <person name="Castanera R."/>
            <person name="Culley D."/>
            <person name="Daum C."/>
            <person name="Ezra D."/>
            <person name="Gonzalez J."/>
            <person name="Henrissat B."/>
            <person name="Kuo A."/>
            <person name="Liang C."/>
            <person name="Lipzen A."/>
            <person name="Lutzoni F."/>
            <person name="Magnuson J."/>
            <person name="Mondo S."/>
            <person name="Nolan M."/>
            <person name="Ohm R."/>
            <person name="Pangilinan J."/>
            <person name="Park H.-J."/>
            <person name="Ramirez L."/>
            <person name="Alfaro M."/>
            <person name="Sun H."/>
            <person name="Tritt A."/>
            <person name="Yoshinaga Y."/>
            <person name="Zwiers L.-H."/>
            <person name="Turgeon B."/>
            <person name="Goodwin S."/>
            <person name="Spatafora J."/>
            <person name="Crous P."/>
            <person name="Grigoriev I."/>
        </authorList>
    </citation>
    <scope>NUCLEOTIDE SEQUENCE</scope>
    <source>
        <strain evidence="22">CBS 122368</strain>
    </source>
</reference>
<keyword evidence="12" id="KW-0560">Oxidoreductase</keyword>
<keyword evidence="6" id="KW-0812">Transmembrane</keyword>
<evidence type="ECO:0000259" key="21">
    <source>
        <dbReference type="Pfam" id="PF06747"/>
    </source>
</evidence>
<organism evidence="22 23">
    <name type="scientific">Trematosphaeria pertusa</name>
    <dbReference type="NCBI Taxonomy" id="390896"/>
    <lineage>
        <taxon>Eukaryota</taxon>
        <taxon>Fungi</taxon>
        <taxon>Dikarya</taxon>
        <taxon>Ascomycota</taxon>
        <taxon>Pezizomycotina</taxon>
        <taxon>Dothideomycetes</taxon>
        <taxon>Pleosporomycetidae</taxon>
        <taxon>Pleosporales</taxon>
        <taxon>Massarineae</taxon>
        <taxon>Trematosphaeriaceae</taxon>
        <taxon>Trematosphaeria</taxon>
    </lineage>
</organism>
<evidence type="ECO:0000313" key="22">
    <source>
        <dbReference type="EMBL" id="KAF2245526.1"/>
    </source>
</evidence>
<feature type="region of interest" description="Disordered" evidence="20">
    <location>
        <begin position="209"/>
        <end position="320"/>
    </location>
</feature>
<evidence type="ECO:0000256" key="15">
    <source>
        <dbReference type="ARBA" id="ARBA00023136"/>
    </source>
</evidence>
<dbReference type="OrthoDB" id="7481291at2759"/>
<dbReference type="PANTHER" id="PTHR21622">
    <property type="entry name" value="COILED-COIL-HELIX-COILED-COIL-HELIX DOMAIN CONTAINING 4"/>
    <property type="match status" value="1"/>
</dbReference>
<keyword evidence="17" id="KW-0676">Redox-active center</keyword>
<protein>
    <recommendedName>
        <fullName evidence="4">Mitochondrial intermembrane space import and assembly protein 40</fullName>
    </recommendedName>
    <alternativeName>
        <fullName evidence="19">Mitochondrial import inner membrane translocase TIM40</fullName>
    </alternativeName>
</protein>
<dbReference type="GO" id="GO:0015035">
    <property type="term" value="F:protein-disulfide reductase activity"/>
    <property type="evidence" value="ECO:0007669"/>
    <property type="project" value="InterPro"/>
</dbReference>
<evidence type="ECO:0000256" key="18">
    <source>
        <dbReference type="ARBA" id="ARBA00024980"/>
    </source>
</evidence>
<proteinExistence type="predicted"/>
<keyword evidence="7" id="KW-0999">Mitochondrion inner membrane</keyword>
<keyword evidence="13" id="KW-0811">Translocation</keyword>
<feature type="domain" description="CHCH" evidence="21">
    <location>
        <begin position="161"/>
        <end position="197"/>
    </location>
</feature>
<keyword evidence="15" id="KW-0472">Membrane</keyword>
<dbReference type="GeneID" id="54585534"/>
<dbReference type="EMBL" id="ML987200">
    <property type="protein sequence ID" value="KAF2245526.1"/>
    <property type="molecule type" value="Genomic_DNA"/>
</dbReference>
<evidence type="ECO:0000256" key="9">
    <source>
        <dbReference type="ARBA" id="ARBA00022946"/>
    </source>
</evidence>
<evidence type="ECO:0000256" key="5">
    <source>
        <dbReference type="ARBA" id="ARBA00022448"/>
    </source>
</evidence>
<evidence type="ECO:0000256" key="11">
    <source>
        <dbReference type="ARBA" id="ARBA00022989"/>
    </source>
</evidence>
<keyword evidence="5" id="KW-0813">Transport</keyword>
<evidence type="ECO:0000256" key="13">
    <source>
        <dbReference type="ARBA" id="ARBA00023010"/>
    </source>
</evidence>
<keyword evidence="16" id="KW-1015">Disulfide bond</keyword>
<dbReference type="GO" id="GO:0045041">
    <property type="term" value="P:protein import into mitochondrial intermembrane space"/>
    <property type="evidence" value="ECO:0007669"/>
    <property type="project" value="InterPro"/>
</dbReference>
<dbReference type="FunFam" id="1.10.287.2900:FF:000002">
    <property type="entry name" value="Mitochondrial intermembrane space import and assembly protein"/>
    <property type="match status" value="1"/>
</dbReference>
<dbReference type="PANTHER" id="PTHR21622:SF0">
    <property type="entry name" value="COILED-COIL-HELIX-COILED-COIL-HELIX DOMAIN CONTAINING 4"/>
    <property type="match status" value="1"/>
</dbReference>
<sequence length="320" mass="35367">MFRPVTRLIARSTAVRAVPRASAPTRRFLSTAPPTQKSRSWKSLAARLGAVGAIIYYYNTTEVFAEEPRHTVRSLPETEDGTEQLPTVEDLAKERQQRKAEIAKAREIEAASKQETAATTAPGGDVEQLEEEADQQGAFNPETGEINWDCPCLGGMAHGPCGEEFKAAFSCFVYSTEEPKGMDCIDKFKDMQNCFRQYPEVYGAELETDEDDDVTADDGQPLPEPAAVTEESKPTEEKSKSATEEAKPTPQLQSEPAKENDGRKRDRSLVPDSYRPSADSAKERAKAATEQVREEHEPVSESDRIIPKAAHDEREASEGK</sequence>
<keyword evidence="8" id="KW-0653">Protein transport</keyword>
<feature type="compositionally biased region" description="Basic and acidic residues" evidence="20">
    <location>
        <begin position="256"/>
        <end position="269"/>
    </location>
</feature>
<dbReference type="InterPro" id="IPR039289">
    <property type="entry name" value="CHCHD4"/>
</dbReference>
<dbReference type="RefSeq" id="XP_033680530.1">
    <property type="nucleotide sequence ID" value="XM_033832204.1"/>
</dbReference>
<evidence type="ECO:0000256" key="3">
    <source>
        <dbReference type="ARBA" id="ARBA00004164"/>
    </source>
</evidence>
<evidence type="ECO:0000256" key="8">
    <source>
        <dbReference type="ARBA" id="ARBA00022927"/>
    </source>
</evidence>
<comment type="subcellular location">
    <subcellularLocation>
        <location evidence="3">Mitochondrion inner membrane</location>
        <topology evidence="3">Single-pass type II membrane protein</topology>
        <orientation evidence="3">Intermembrane side</orientation>
    </subcellularLocation>
</comment>
<dbReference type="Pfam" id="PF06747">
    <property type="entry name" value="CHCH"/>
    <property type="match status" value="1"/>
</dbReference>
<evidence type="ECO:0000256" key="6">
    <source>
        <dbReference type="ARBA" id="ARBA00022692"/>
    </source>
</evidence>
<evidence type="ECO:0000256" key="17">
    <source>
        <dbReference type="ARBA" id="ARBA00023284"/>
    </source>
</evidence>
<evidence type="ECO:0000256" key="7">
    <source>
        <dbReference type="ARBA" id="ARBA00022792"/>
    </source>
</evidence>
<dbReference type="GO" id="GO:0005743">
    <property type="term" value="C:mitochondrial inner membrane"/>
    <property type="evidence" value="ECO:0007669"/>
    <property type="project" value="UniProtKB-SubCell"/>
</dbReference>
<comment type="cofactor">
    <cofactor evidence="1">
        <name>Zn(2+)</name>
        <dbReference type="ChEBI" id="CHEBI:29105"/>
    </cofactor>
</comment>
<evidence type="ECO:0000313" key="23">
    <source>
        <dbReference type="Proteomes" id="UP000800094"/>
    </source>
</evidence>
<evidence type="ECO:0000256" key="20">
    <source>
        <dbReference type="SAM" id="MobiDB-lite"/>
    </source>
</evidence>
<evidence type="ECO:0000256" key="2">
    <source>
        <dbReference type="ARBA" id="ARBA00001973"/>
    </source>
</evidence>
<feature type="region of interest" description="Disordered" evidence="20">
    <location>
        <begin position="108"/>
        <end position="142"/>
    </location>
</feature>
<dbReference type="Proteomes" id="UP000800094">
    <property type="component" value="Unassembled WGS sequence"/>
</dbReference>
<dbReference type="AlphaFoldDB" id="A0A6A6I5C2"/>
<keyword evidence="11" id="KW-1133">Transmembrane helix</keyword>
<comment type="function">
    <text evidence="18">Required for the import and folding of small cysteine-containing proteins (small Tim) in the mitochondrial intermembrane space (IMS). Forms a redox cycle with ERV1 that involves a disulfide relay system. Precursor proteins to be imported into the IMS are translocated in their reduced form into the mitochondria. The oxidized form of MIA40 forms a transient intermolecular disulfide bridge with the reduced precursor protein, resulting in oxidation of the precursor protein that now contains an intramolecular disulfide bond and is able to undergo folding in the IMS.</text>
</comment>
<feature type="compositionally biased region" description="Basic and acidic residues" evidence="20">
    <location>
        <begin position="280"/>
        <end position="320"/>
    </location>
</feature>
<evidence type="ECO:0000256" key="12">
    <source>
        <dbReference type="ARBA" id="ARBA00023002"/>
    </source>
</evidence>
<evidence type="ECO:0000256" key="4">
    <source>
        <dbReference type="ARBA" id="ARBA00013714"/>
    </source>
</evidence>
<evidence type="ECO:0000256" key="16">
    <source>
        <dbReference type="ARBA" id="ARBA00023157"/>
    </source>
</evidence>
<keyword evidence="14" id="KW-0496">Mitochondrion</keyword>
<dbReference type="GO" id="GO:0005758">
    <property type="term" value="C:mitochondrial intermembrane space"/>
    <property type="evidence" value="ECO:0007669"/>
    <property type="project" value="TreeGrafter"/>
</dbReference>
<keyword evidence="9" id="KW-0809">Transit peptide</keyword>
<name>A0A6A6I5C2_9PLEO</name>
<accession>A0A6A6I5C2</accession>
<evidence type="ECO:0000256" key="14">
    <source>
        <dbReference type="ARBA" id="ARBA00023128"/>
    </source>
</evidence>
<feature type="compositionally biased region" description="Basic and acidic residues" evidence="20">
    <location>
        <begin position="230"/>
        <end position="247"/>
    </location>
</feature>
<dbReference type="PROSITE" id="PS51808">
    <property type="entry name" value="CHCH"/>
    <property type="match status" value="1"/>
</dbReference>
<gene>
    <name evidence="22" type="ORF">BU26DRAFT_553397</name>
</gene>
<keyword evidence="10" id="KW-0735">Signal-anchor</keyword>
<evidence type="ECO:0000256" key="19">
    <source>
        <dbReference type="ARBA" id="ARBA00033150"/>
    </source>
</evidence>
<evidence type="ECO:0000256" key="10">
    <source>
        <dbReference type="ARBA" id="ARBA00022968"/>
    </source>
</evidence>
<dbReference type="Gene3D" id="1.10.287.2900">
    <property type="match status" value="1"/>
</dbReference>
<evidence type="ECO:0000256" key="1">
    <source>
        <dbReference type="ARBA" id="ARBA00001947"/>
    </source>
</evidence>
<keyword evidence="23" id="KW-1185">Reference proteome</keyword>
<comment type="cofactor">
    <cofactor evidence="2">
        <name>Cu(2+)</name>
        <dbReference type="ChEBI" id="CHEBI:29036"/>
    </cofactor>
</comment>
<dbReference type="InterPro" id="IPR010625">
    <property type="entry name" value="CHCH"/>
</dbReference>